<feature type="transmembrane region" description="Helical" evidence="1">
    <location>
        <begin position="512"/>
        <end position="531"/>
    </location>
</feature>
<keyword evidence="1" id="KW-0472">Membrane</keyword>
<feature type="transmembrane region" description="Helical" evidence="1">
    <location>
        <begin position="473"/>
        <end position="492"/>
    </location>
</feature>
<organism evidence="2 3">
    <name type="scientific">Defluviitalea raffinosedens</name>
    <dbReference type="NCBI Taxonomy" id="1450156"/>
    <lineage>
        <taxon>Bacteria</taxon>
        <taxon>Bacillati</taxon>
        <taxon>Bacillota</taxon>
        <taxon>Clostridia</taxon>
        <taxon>Lachnospirales</taxon>
        <taxon>Defluviitaleaceae</taxon>
        <taxon>Defluviitalea</taxon>
    </lineage>
</organism>
<protein>
    <submittedName>
        <fullName evidence="2">Uncharacterized protein</fullName>
    </submittedName>
</protein>
<evidence type="ECO:0000313" key="3">
    <source>
        <dbReference type="Proteomes" id="UP000483018"/>
    </source>
</evidence>
<feature type="transmembrane region" description="Helical" evidence="1">
    <location>
        <begin position="386"/>
        <end position="402"/>
    </location>
</feature>
<feature type="transmembrane region" description="Helical" evidence="1">
    <location>
        <begin position="440"/>
        <end position="461"/>
    </location>
</feature>
<dbReference type="InterPro" id="IPR043748">
    <property type="entry name" value="DUF5693"/>
</dbReference>
<comment type="caution">
    <text evidence="2">The sequence shown here is derived from an EMBL/GenBank/DDBJ whole genome shotgun (WGS) entry which is preliminary data.</text>
</comment>
<evidence type="ECO:0000256" key="1">
    <source>
        <dbReference type="SAM" id="Phobius"/>
    </source>
</evidence>
<dbReference type="Pfam" id="PF18949">
    <property type="entry name" value="DUF5693"/>
    <property type="match status" value="1"/>
</dbReference>
<keyword evidence="3" id="KW-1185">Reference proteome</keyword>
<name>A0A7C8LQN2_9FIRM</name>
<dbReference type="RefSeq" id="WP_158739757.1">
    <property type="nucleotide sequence ID" value="NZ_JAFBEP010000001.1"/>
</dbReference>
<feature type="transmembrane region" description="Helical" evidence="1">
    <location>
        <begin position="358"/>
        <end position="374"/>
    </location>
</feature>
<keyword evidence="1" id="KW-0812">Transmembrane</keyword>
<accession>A0A7C8LQN2</accession>
<dbReference type="OrthoDB" id="3805529at2"/>
<dbReference type="EMBL" id="WSLF01000003">
    <property type="protein sequence ID" value="KAE9635509.1"/>
    <property type="molecule type" value="Genomic_DNA"/>
</dbReference>
<keyword evidence="1" id="KW-1133">Transmembrane helix</keyword>
<feature type="transmembrane region" description="Helical" evidence="1">
    <location>
        <begin position="616"/>
        <end position="637"/>
    </location>
</feature>
<proteinExistence type="predicted"/>
<dbReference type="AlphaFoldDB" id="A0A7C8LQN2"/>
<sequence length="648" mass="73269">MKKIFGLLPTAVIIVSLILSGIQGFIRFSVEKNQREVEILANYSDIKKAAETYEESLETVVKRLKDAGVTGVLIKEQTIKAASPGSMTSWEELGEVTAFTGAELKILGMMDGIDLKSIIPNHYYIWISDDAVRDTIKEHMAYKLGEYDAVTINNEVFLDTGVSNNVILNLGTGYPMDDLKIIADQGLSVSPQIRSWNNVTEEALEYVLKDVENIPNLGTVYFNDSTVPGFDLPVMTEFAKNHTIGIIEFFSDKQKGLYTLIRKASQGGKDFNTIRLHTVTEGETSTLTPAQIVDRYLLAAEERNMKALLVKMPNTAEPEKDYEDWFKMVEDIRNELNQSGYTVVANPKPMNLPVSNPLMIWTIGFGPIFLLILFGRWADKNKWEKWAWLLALGGLFVWTGLLKIRPILARQLMALAAAILYPTWAVITCIDKENKSWKQIILTFFKICFISFGGALTIIGLMSQTSSTLTIDMFRGVKVAHVIPLLLVFLLLEYKRGELEIKKVKKFLQNPITYLTLLIIGILGIALIVYVQRTGNTGQASTYEIMFRNALRKILGVRPRTKEFLIGHPLMIFMLYYGYKERYFPLLLGAVIGQISLVNTYAHIHTPIMISLIRSFHGIWIGMIGGVILVYIVNWIIKLGRRWNLWEV</sequence>
<feature type="transmembrane region" description="Helical" evidence="1">
    <location>
        <begin position="408"/>
        <end position="428"/>
    </location>
</feature>
<feature type="transmembrane region" description="Helical" evidence="1">
    <location>
        <begin position="583"/>
        <end position="604"/>
    </location>
</feature>
<evidence type="ECO:0000313" key="2">
    <source>
        <dbReference type="EMBL" id="KAE9635509.1"/>
    </source>
</evidence>
<reference evidence="2 3" key="1">
    <citation type="submission" date="2019-12" db="EMBL/GenBank/DDBJ databases">
        <title>Defluviitalea raffinosedens, isolated from a biogas fermenter, genome sequencing and characterization.</title>
        <authorList>
            <person name="Rettenmaier R."/>
            <person name="Schneider M."/>
            <person name="Neuhaus K."/>
            <person name="Liebl W."/>
            <person name="Zverlov V."/>
        </authorList>
    </citation>
    <scope>NUCLEOTIDE SEQUENCE [LARGE SCALE GENOMIC DNA]</scope>
    <source>
        <strain evidence="2 3">249c-K6</strain>
    </source>
</reference>
<dbReference type="Proteomes" id="UP000483018">
    <property type="component" value="Unassembled WGS sequence"/>
</dbReference>
<gene>
    <name evidence="2" type="ORF">GND95_05020</name>
</gene>